<gene>
    <name evidence="1" type="ORF">CVO77_00425</name>
</gene>
<reference evidence="2" key="1">
    <citation type="submission" date="2017-11" db="EMBL/GenBank/DDBJ databases">
        <title>The complete genome sequence of Sphingopyxis pomeranensis sp. nov. strain WS5A3p.</title>
        <authorList>
            <person name="Kaminski M.A."/>
        </authorList>
    </citation>
    <scope>NUCLEOTIDE SEQUENCE [LARGE SCALE GENOMIC DNA]</scope>
    <source>
        <strain evidence="2">WS5A3p</strain>
    </source>
</reference>
<organism evidence="1 2">
    <name type="scientific">Sphingopyxis lindanitolerans</name>
    <dbReference type="NCBI Taxonomy" id="2054227"/>
    <lineage>
        <taxon>Bacteria</taxon>
        <taxon>Pseudomonadati</taxon>
        <taxon>Pseudomonadota</taxon>
        <taxon>Alphaproteobacteria</taxon>
        <taxon>Sphingomonadales</taxon>
        <taxon>Sphingomonadaceae</taxon>
        <taxon>Sphingopyxis</taxon>
    </lineage>
</organism>
<keyword evidence="2" id="KW-1185">Reference proteome</keyword>
<dbReference type="EMBL" id="PHFW01000001">
    <property type="protein sequence ID" value="PQM29438.1"/>
    <property type="molecule type" value="Genomic_DNA"/>
</dbReference>
<evidence type="ECO:0000313" key="1">
    <source>
        <dbReference type="EMBL" id="PQM29438.1"/>
    </source>
</evidence>
<dbReference type="RefSeq" id="WP_105997396.1">
    <property type="nucleotide sequence ID" value="NZ_CM009578.1"/>
</dbReference>
<proteinExistence type="predicted"/>
<accession>A0A2S8BAR4</accession>
<protein>
    <submittedName>
        <fullName evidence="1">Uncharacterized protein</fullName>
    </submittedName>
</protein>
<name>A0A2S8BAR4_9SPHN</name>
<dbReference type="AlphaFoldDB" id="A0A2S8BAR4"/>
<dbReference type="OrthoDB" id="9900936at2"/>
<sequence length="86" mass="9182">MCVTKVTAFEHAGKLFTTEEDALKAALKDIAEKLMKEHSAALHTGLLAHSDQLRSVLAALDVIERAKPVAAEPVAAFVDEAVREAA</sequence>
<comment type="caution">
    <text evidence="1">The sequence shown here is derived from an EMBL/GenBank/DDBJ whole genome shotgun (WGS) entry which is preliminary data.</text>
</comment>
<evidence type="ECO:0000313" key="2">
    <source>
        <dbReference type="Proteomes" id="UP000238954"/>
    </source>
</evidence>
<dbReference type="Proteomes" id="UP000238954">
    <property type="component" value="Chromosome"/>
</dbReference>